<proteinExistence type="inferred from homology"/>
<evidence type="ECO:0000256" key="6">
    <source>
        <dbReference type="RuleBase" id="RU003797"/>
    </source>
</evidence>
<evidence type="ECO:0000256" key="3">
    <source>
        <dbReference type="ARBA" id="ARBA00022801"/>
    </source>
</evidence>
<keyword evidence="2" id="KW-0479">Metal-binding</keyword>
<dbReference type="GO" id="GO:0046872">
    <property type="term" value="F:metal ion binding"/>
    <property type="evidence" value="ECO:0007669"/>
    <property type="project" value="UniProtKB-KW"/>
</dbReference>
<evidence type="ECO:0000256" key="2">
    <source>
        <dbReference type="ARBA" id="ARBA00022723"/>
    </source>
</evidence>
<keyword evidence="1" id="KW-0645">Protease</keyword>
<dbReference type="CDD" id="cd08071">
    <property type="entry name" value="MPN_DUF2466"/>
    <property type="match status" value="1"/>
</dbReference>
<reference evidence="9 10" key="1">
    <citation type="submission" date="2020-06" db="EMBL/GenBank/DDBJ databases">
        <title>Complete genome of Azosprillum oryzae KACC14407.</title>
        <authorList>
            <person name="Kim M."/>
            <person name="Park Y.-J."/>
            <person name="Shin J.-H."/>
        </authorList>
    </citation>
    <scope>NUCLEOTIDE SEQUENCE [LARGE SCALE GENOMIC DNA]</scope>
    <source>
        <strain evidence="9 10">KACC 14407</strain>
    </source>
</reference>
<feature type="region of interest" description="Disordered" evidence="7">
    <location>
        <begin position="1"/>
        <end position="86"/>
    </location>
</feature>
<dbReference type="InterPro" id="IPR001405">
    <property type="entry name" value="UPF0758"/>
</dbReference>
<name>A0A6N1AUF0_9PROT</name>
<dbReference type="NCBIfam" id="TIGR00608">
    <property type="entry name" value="radc"/>
    <property type="match status" value="1"/>
</dbReference>
<dbReference type="OrthoDB" id="9804482at2"/>
<dbReference type="NCBIfam" id="NF000642">
    <property type="entry name" value="PRK00024.1"/>
    <property type="match status" value="1"/>
</dbReference>
<dbReference type="GO" id="GO:0008237">
    <property type="term" value="F:metallopeptidase activity"/>
    <property type="evidence" value="ECO:0007669"/>
    <property type="project" value="UniProtKB-KW"/>
</dbReference>
<evidence type="ECO:0000313" key="10">
    <source>
        <dbReference type="Proteomes" id="UP000509702"/>
    </source>
</evidence>
<evidence type="ECO:0000256" key="4">
    <source>
        <dbReference type="ARBA" id="ARBA00022833"/>
    </source>
</evidence>
<evidence type="ECO:0000313" key="9">
    <source>
        <dbReference type="EMBL" id="QKS52894.1"/>
    </source>
</evidence>
<evidence type="ECO:0000256" key="1">
    <source>
        <dbReference type="ARBA" id="ARBA00022670"/>
    </source>
</evidence>
<dbReference type="EMBL" id="CP054619">
    <property type="protein sequence ID" value="QKS52894.1"/>
    <property type="molecule type" value="Genomic_DNA"/>
</dbReference>
<dbReference type="Pfam" id="PF04002">
    <property type="entry name" value="RadC"/>
    <property type="match status" value="1"/>
</dbReference>
<dbReference type="InterPro" id="IPR037518">
    <property type="entry name" value="MPN"/>
</dbReference>
<dbReference type="Gene3D" id="3.40.140.10">
    <property type="entry name" value="Cytidine Deaminase, domain 2"/>
    <property type="match status" value="1"/>
</dbReference>
<keyword evidence="4" id="KW-0862">Zinc</keyword>
<keyword evidence="10" id="KW-1185">Reference proteome</keyword>
<dbReference type="AlphaFoldDB" id="A0A6N1AUF0"/>
<dbReference type="GO" id="GO:0006508">
    <property type="term" value="P:proteolysis"/>
    <property type="evidence" value="ECO:0007669"/>
    <property type="project" value="UniProtKB-KW"/>
</dbReference>
<organism evidence="9 10">
    <name type="scientific">Azospirillum oryzae</name>
    <dbReference type="NCBI Taxonomy" id="286727"/>
    <lineage>
        <taxon>Bacteria</taxon>
        <taxon>Pseudomonadati</taxon>
        <taxon>Pseudomonadota</taxon>
        <taxon>Alphaproteobacteria</taxon>
        <taxon>Rhodospirillales</taxon>
        <taxon>Azospirillaceae</taxon>
        <taxon>Azospirillum</taxon>
    </lineage>
</organism>
<comment type="similarity">
    <text evidence="6">Belongs to the UPF0758 family.</text>
</comment>
<feature type="domain" description="MPN" evidence="8">
    <location>
        <begin position="187"/>
        <end position="310"/>
    </location>
</feature>
<evidence type="ECO:0000256" key="7">
    <source>
        <dbReference type="SAM" id="MobiDB-lite"/>
    </source>
</evidence>
<evidence type="ECO:0000259" key="8">
    <source>
        <dbReference type="PROSITE" id="PS50249"/>
    </source>
</evidence>
<dbReference type="SUPFAM" id="SSF102712">
    <property type="entry name" value="JAB1/MPN domain"/>
    <property type="match status" value="1"/>
</dbReference>
<dbReference type="InterPro" id="IPR020891">
    <property type="entry name" value="UPF0758_CS"/>
</dbReference>
<dbReference type="Proteomes" id="UP000509702">
    <property type="component" value="Chromosome"/>
</dbReference>
<dbReference type="PANTHER" id="PTHR30471:SF3">
    <property type="entry name" value="UPF0758 PROTEIN YEES-RELATED"/>
    <property type="match status" value="1"/>
</dbReference>
<dbReference type="PROSITE" id="PS50249">
    <property type="entry name" value="MPN"/>
    <property type="match status" value="1"/>
</dbReference>
<dbReference type="PROSITE" id="PS01302">
    <property type="entry name" value="UPF0758"/>
    <property type="match status" value="1"/>
</dbReference>
<gene>
    <name evidence="9" type="primary">radC</name>
    <name evidence="9" type="ORF">HUE56_21320</name>
</gene>
<dbReference type="KEGG" id="aoz:HUE56_21320"/>
<evidence type="ECO:0000256" key="5">
    <source>
        <dbReference type="ARBA" id="ARBA00023049"/>
    </source>
</evidence>
<sequence>MAGRRTAGQASGGRGRSTRGTAGRDGGAQMDDGGLTAGLLPLPDLLSSQIDAAADTATDTATAGSLPPAPDGGTEDGAEDGDPHYLDHRNRLRRRFLDRGADALEDYELLEMVLFAASPRRDVKPLAKLLIQTFGDLWGVVNAPPERLRGLKAEGVSLGTDNAVATVRIVGAAALRALQQRVIDRPVLASWQALIDYCAAAMAHEPTEQFRLLFLDRKNKLIADEVQQRGTIDHTPVYPREVVKRALELSAAAVILVHNHPSGDPTPSRADIEMTKEIVRAGNAIGLVVHDHLVIGKGGRHTSFKAQRLL</sequence>
<accession>A0A6N1AUF0</accession>
<keyword evidence="3" id="KW-0378">Hydrolase</keyword>
<keyword evidence="5" id="KW-0482">Metalloprotease</keyword>
<dbReference type="PANTHER" id="PTHR30471">
    <property type="entry name" value="DNA REPAIR PROTEIN RADC"/>
    <property type="match status" value="1"/>
</dbReference>
<protein>
    <submittedName>
        <fullName evidence="9">DNA repair protein RadC</fullName>
    </submittedName>
</protein>
<feature type="compositionally biased region" description="Low complexity" evidence="7">
    <location>
        <begin position="27"/>
        <end position="63"/>
    </location>
</feature>
<dbReference type="InterPro" id="IPR025657">
    <property type="entry name" value="RadC_JAB"/>
</dbReference>